<protein>
    <submittedName>
        <fullName evidence="3">Transposon, En/Spm-like protein</fullName>
    </submittedName>
</protein>
<dbReference type="PANTHER" id="PTHR48258">
    <property type="entry name" value="DUF4218 DOMAIN-CONTAINING PROTEIN-RELATED"/>
    <property type="match status" value="1"/>
</dbReference>
<organism evidence="3 4">
    <name type="scientific">Cucumis melo var. makuwa</name>
    <name type="common">Oriental melon</name>
    <dbReference type="NCBI Taxonomy" id="1194695"/>
    <lineage>
        <taxon>Eukaryota</taxon>
        <taxon>Viridiplantae</taxon>
        <taxon>Streptophyta</taxon>
        <taxon>Embryophyta</taxon>
        <taxon>Tracheophyta</taxon>
        <taxon>Spermatophyta</taxon>
        <taxon>Magnoliopsida</taxon>
        <taxon>eudicotyledons</taxon>
        <taxon>Gunneridae</taxon>
        <taxon>Pentapetalae</taxon>
        <taxon>rosids</taxon>
        <taxon>fabids</taxon>
        <taxon>Cucurbitales</taxon>
        <taxon>Cucurbitaceae</taxon>
        <taxon>Benincaseae</taxon>
        <taxon>Cucumis</taxon>
    </lineage>
</organism>
<dbReference type="PANTHER" id="PTHR48258:SF6">
    <property type="entry name" value="LEUCINE-RICH REPEAT DOMAIN, L DOMAIN-CONTAINING PROTEIN"/>
    <property type="match status" value="1"/>
</dbReference>
<reference evidence="3 4" key="1">
    <citation type="submission" date="2019-08" db="EMBL/GenBank/DDBJ databases">
        <title>Draft genome sequences of two oriental melons (Cucumis melo L. var makuwa).</title>
        <authorList>
            <person name="Kwon S.-Y."/>
        </authorList>
    </citation>
    <scope>NUCLEOTIDE SEQUENCE [LARGE SCALE GENOMIC DNA]</scope>
    <source>
        <strain evidence="4">cv. SW 3</strain>
        <tissue evidence="3">Leaf</tissue>
    </source>
</reference>
<gene>
    <name evidence="3" type="ORF">E6C27_scaffold285G002870</name>
</gene>
<accession>A0A5A7T089</accession>
<dbReference type="InterPro" id="IPR025452">
    <property type="entry name" value="DUF4218"/>
</dbReference>
<dbReference type="EMBL" id="SSTE01019907">
    <property type="protein sequence ID" value="KAA0035606.1"/>
    <property type="molecule type" value="Genomic_DNA"/>
</dbReference>
<feature type="domain" description="DUF4218" evidence="2">
    <location>
        <begin position="402"/>
        <end position="514"/>
    </location>
</feature>
<proteinExistence type="predicted"/>
<comment type="caution">
    <text evidence="3">The sequence shown here is derived from an EMBL/GenBank/DDBJ whole genome shotgun (WGS) entry which is preliminary data.</text>
</comment>
<feature type="region of interest" description="Disordered" evidence="1">
    <location>
        <begin position="635"/>
        <end position="659"/>
    </location>
</feature>
<name>A0A5A7T089_CUCMM</name>
<evidence type="ECO:0000313" key="3">
    <source>
        <dbReference type="EMBL" id="KAA0035606.1"/>
    </source>
</evidence>
<evidence type="ECO:0000256" key="1">
    <source>
        <dbReference type="SAM" id="MobiDB-lite"/>
    </source>
</evidence>
<evidence type="ECO:0000259" key="2">
    <source>
        <dbReference type="Pfam" id="PF13960"/>
    </source>
</evidence>
<dbReference type="Pfam" id="PF13960">
    <property type="entry name" value="DUF4218"/>
    <property type="match status" value="1"/>
</dbReference>
<sequence>MDDEMVEMIHDLHGPMFEECRRESNEQDESDKISGMFPEIEEELYPGYLKFTSFNFLVKLMHIKLPASYYEAKKRLRDLGMGYESIHVCKFDCALFWKDYASLDKCPHCGESRYRLNDRKGKQIPHKVLRYFPLKARLQRLFLSKHTAEDMRWHKDKRCETEGILRHPADAKGWKHFDEQYHCFASDARNVRLALSSDGFNPFGNMSTSYSMWPIILIPYNLPLWKCMKAPFNFLSLFIPGLRSPGKEIDIYLQPLINELNELWVDGIQTYDSFSASFFQLRVALLWTINDFPAYGDVSGWRTKGTILNIDGNTKDTIKAREDLANLKIRKELHIQEIGNKRVKPHASYMLTAAKKEGKIYGLKNHDCHVLLQRLLPIDIRPYLRKDISTTISELSNFFHALCKKTLSILELDKMQDDIVLFLCKLEKIFPPAFSDVMVNLAVHLQWEARIVEPVGYSWMFPIERSLRYFKQYVRKKARPEGSIAEAYVINESLNFCSMYLRGIETRFNRGDRNNDDIDDEEINNCGLSIFSQHIRWLGGVVFRQLTPDGLEKSHWYVLNNWDEVEPYLREHMRIVESSNGNGDLYKRQQLEFPTWFKAKAQRLHCDKFISDDFYALACGSNDCARSYSGISSRNFGSGNRSRSSSNVNEANNSNQNSIGEQEVVSIDSYIQSSSTKTKGREATRGVGLEKYVQANGPIRIRIDFEDRKPIFKDSSKLNSQIEKEVRVVVPLECEHWSDVSKEVKREIVDRLSLKHENTVTNEWHEIQIGLVYMIIGNEKTLRVDLKQILRHDLNFHSPIEIELFQLTHSNEKKGWVNAAKAKYDEMMELKTTSSQEGIEPLLEKEICERVLGKRSGHVKGQGWGPRPKNARN</sequence>
<dbReference type="Pfam" id="PF02992">
    <property type="entry name" value="Transposase_21"/>
    <property type="match status" value="1"/>
</dbReference>
<evidence type="ECO:0000313" key="4">
    <source>
        <dbReference type="Proteomes" id="UP000321393"/>
    </source>
</evidence>
<dbReference type="InterPro" id="IPR004242">
    <property type="entry name" value="Transposase_21"/>
</dbReference>
<feature type="compositionally biased region" description="Low complexity" evidence="1">
    <location>
        <begin position="635"/>
        <end position="658"/>
    </location>
</feature>
<dbReference type="AlphaFoldDB" id="A0A5A7T089"/>
<dbReference type="Proteomes" id="UP000321393">
    <property type="component" value="Unassembled WGS sequence"/>
</dbReference>